<evidence type="ECO:0000313" key="7">
    <source>
        <dbReference type="EMBL" id="ACT59085.1"/>
    </source>
</evidence>
<dbReference type="Pfam" id="PF00933">
    <property type="entry name" value="Glyco_hydro_3"/>
    <property type="match status" value="1"/>
</dbReference>
<sequence>MSAPKACILSVSGPELLDEEAIFLAQHNPWGIILMGRSVKSRKQVRALVDAIWSALGRPCLVFIDQEGGRVRRMRPPEWPEFPAGEAYARLYQKSPELGKEAAWLGHRLMAAELQPLGIFADCAPILDLLHHDAHDIVGDRAFGSSPQQVAEIGSAAIKGLMDGGVASVIKHIPGHGRAKQDSHEALPVVDASAEELEKDFAPFAALSDAPMAMTAHIAYQAFDPDVAATISTKVIRDVIRGRIGFDGLLMGDDLGMKALGGTLESRARASFDAGCDIALHCAGFEKDPDAILMQMRQVASACPRLVGRSEERAKIAEDATLHRQPFDIDAGRRRFDDLLGQISLHEVGEDPTGRAMA</sequence>
<dbReference type="RefSeq" id="WP_015827235.1">
    <property type="nucleotide sequence ID" value="NC_012982.1"/>
</dbReference>
<dbReference type="Proteomes" id="UP000002745">
    <property type="component" value="Chromosome"/>
</dbReference>
<evidence type="ECO:0000313" key="8">
    <source>
        <dbReference type="Proteomes" id="UP000002745"/>
    </source>
</evidence>
<dbReference type="InterPro" id="IPR050226">
    <property type="entry name" value="NagZ_Beta-hexosaminidase"/>
</dbReference>
<accession>C6XIZ0</accession>
<dbReference type="PANTHER" id="PTHR30480:SF13">
    <property type="entry name" value="BETA-HEXOSAMINIDASE"/>
    <property type="match status" value="1"/>
</dbReference>
<keyword evidence="5" id="KW-0326">Glycosidase</keyword>
<dbReference type="OrthoDB" id="9786661at2"/>
<dbReference type="EC" id="3.2.1.52" evidence="3"/>
<keyword evidence="4 7" id="KW-0378">Hydrolase</keyword>
<evidence type="ECO:0000259" key="6">
    <source>
        <dbReference type="Pfam" id="PF00933"/>
    </source>
</evidence>
<comment type="catalytic activity">
    <reaction evidence="1">
        <text>Hydrolysis of terminal non-reducing N-acetyl-D-hexosamine residues in N-acetyl-beta-D-hexosaminides.</text>
        <dbReference type="EC" id="3.2.1.52"/>
    </reaction>
</comment>
<dbReference type="GO" id="GO:0005975">
    <property type="term" value="P:carbohydrate metabolic process"/>
    <property type="evidence" value="ECO:0007669"/>
    <property type="project" value="InterPro"/>
</dbReference>
<dbReference type="InterPro" id="IPR001764">
    <property type="entry name" value="Glyco_hydro_3_N"/>
</dbReference>
<dbReference type="NCBIfam" id="NF003740">
    <property type="entry name" value="PRK05337.1"/>
    <property type="match status" value="1"/>
</dbReference>
<dbReference type="HOGENOM" id="CLU_008392_0_0_5"/>
<reference evidence="8" key="1">
    <citation type="journal article" date="2011" name="J. Bacteriol.">
        <title>Genome sequences of eight morphologically diverse alphaproteobacteria.</title>
        <authorList>
            <consortium name="US DOE Joint Genome Institute"/>
            <person name="Brown P.J."/>
            <person name="Kysela D.T."/>
            <person name="Buechlein A."/>
            <person name="Hemmerich C."/>
            <person name="Brun Y.V."/>
        </authorList>
    </citation>
    <scope>NUCLEOTIDE SEQUENCE [LARGE SCALE GENOMIC DNA]</scope>
    <source>
        <strain evidence="8">ATCC 49814 / DSM 5838 / IFAM 1418</strain>
    </source>
</reference>
<evidence type="ECO:0000256" key="1">
    <source>
        <dbReference type="ARBA" id="ARBA00001231"/>
    </source>
</evidence>
<dbReference type="eggNOG" id="COG1472">
    <property type="taxonomic scope" value="Bacteria"/>
</dbReference>
<dbReference type="PANTHER" id="PTHR30480">
    <property type="entry name" value="BETA-HEXOSAMINIDASE-RELATED"/>
    <property type="match status" value="1"/>
</dbReference>
<dbReference type="InterPro" id="IPR017853">
    <property type="entry name" value="GH"/>
</dbReference>
<evidence type="ECO:0000256" key="5">
    <source>
        <dbReference type="ARBA" id="ARBA00023295"/>
    </source>
</evidence>
<dbReference type="EMBL" id="CP001678">
    <property type="protein sequence ID" value="ACT59085.1"/>
    <property type="molecule type" value="Genomic_DNA"/>
</dbReference>
<protein>
    <recommendedName>
        <fullName evidence="3">beta-N-acetylhexosaminidase</fullName>
        <ecNumber evidence="3">3.2.1.52</ecNumber>
    </recommendedName>
</protein>
<evidence type="ECO:0000256" key="2">
    <source>
        <dbReference type="ARBA" id="ARBA00005336"/>
    </source>
</evidence>
<dbReference type="SUPFAM" id="SSF51445">
    <property type="entry name" value="(Trans)glycosidases"/>
    <property type="match status" value="1"/>
</dbReference>
<dbReference type="InterPro" id="IPR036962">
    <property type="entry name" value="Glyco_hydro_3_N_sf"/>
</dbReference>
<evidence type="ECO:0000256" key="3">
    <source>
        <dbReference type="ARBA" id="ARBA00012663"/>
    </source>
</evidence>
<proteinExistence type="inferred from homology"/>
<organism evidence="7 8">
    <name type="scientific">Hirschia baltica (strain ATCC 49814 / DSM 5838 / IFAM 1418)</name>
    <dbReference type="NCBI Taxonomy" id="582402"/>
    <lineage>
        <taxon>Bacteria</taxon>
        <taxon>Pseudomonadati</taxon>
        <taxon>Pseudomonadota</taxon>
        <taxon>Alphaproteobacteria</taxon>
        <taxon>Hyphomonadales</taxon>
        <taxon>Hyphomonadaceae</taxon>
        <taxon>Hirschia</taxon>
    </lineage>
</organism>
<comment type="similarity">
    <text evidence="2">Belongs to the glycosyl hydrolase 3 family.</text>
</comment>
<dbReference type="KEGG" id="hba:Hbal_1394"/>
<name>C6XIZ0_HIRBI</name>
<dbReference type="GO" id="GO:0004563">
    <property type="term" value="F:beta-N-acetylhexosaminidase activity"/>
    <property type="evidence" value="ECO:0007669"/>
    <property type="project" value="UniProtKB-EC"/>
</dbReference>
<dbReference type="GO" id="GO:0009254">
    <property type="term" value="P:peptidoglycan turnover"/>
    <property type="evidence" value="ECO:0007669"/>
    <property type="project" value="TreeGrafter"/>
</dbReference>
<gene>
    <name evidence="7" type="ordered locus">Hbal_1394</name>
</gene>
<dbReference type="Gene3D" id="3.20.20.300">
    <property type="entry name" value="Glycoside hydrolase, family 3, N-terminal domain"/>
    <property type="match status" value="1"/>
</dbReference>
<dbReference type="STRING" id="582402.Hbal_1394"/>
<feature type="domain" description="Glycoside hydrolase family 3 N-terminal" evidence="6">
    <location>
        <begin position="18"/>
        <end position="284"/>
    </location>
</feature>
<evidence type="ECO:0000256" key="4">
    <source>
        <dbReference type="ARBA" id="ARBA00022801"/>
    </source>
</evidence>
<dbReference type="CAZy" id="GH3">
    <property type="family name" value="Glycoside Hydrolase Family 3"/>
</dbReference>
<keyword evidence="8" id="KW-1185">Reference proteome</keyword>
<dbReference type="AlphaFoldDB" id="C6XIZ0"/>